<evidence type="ECO:0000313" key="4">
    <source>
        <dbReference type="Proteomes" id="UP000002872"/>
    </source>
</evidence>
<dbReference type="HOGENOM" id="CLU_2776519_0_0_1"/>
<dbReference type="AlphaFoldDB" id="I3EJY3"/>
<reference evidence="3" key="1">
    <citation type="submission" date="2011-01" db="EMBL/GenBank/DDBJ databases">
        <title>The Genome Sequence of Nematocida parisii strain ERTm3.</title>
        <authorList>
            <consortium name="The Broad Institute Genome Sequencing Platform"/>
            <consortium name="The Broad Institute Genome Sequencing Center for Infectious Disease"/>
            <person name="Cuomo C."/>
            <person name="Troemel E."/>
            <person name="Young S.K."/>
            <person name="Zeng Q."/>
            <person name="Gargeya S."/>
            <person name="Fitzgerald M."/>
            <person name="Haas B."/>
            <person name="Abouelleil A."/>
            <person name="Alvarado L."/>
            <person name="Arachchi H.M."/>
            <person name="Berlin A."/>
            <person name="Chapman S.B."/>
            <person name="Gearin G."/>
            <person name="Goldberg J."/>
            <person name="Griggs A."/>
            <person name="Gujja S."/>
            <person name="Hansen M."/>
            <person name="Heiman D."/>
            <person name="Howarth C."/>
            <person name="Larimer J."/>
            <person name="Lui A."/>
            <person name="MacDonald P.J.P."/>
            <person name="McCowen C."/>
            <person name="Montmayeur A."/>
            <person name="Murphy C."/>
            <person name="Neiman D."/>
            <person name="Pearson M."/>
            <person name="Priest M."/>
            <person name="Roberts A."/>
            <person name="Saif S."/>
            <person name="Shea T."/>
            <person name="Sisk P."/>
            <person name="Stolte C."/>
            <person name="Sykes S."/>
            <person name="Wortman J."/>
            <person name="Nusbaum C."/>
            <person name="Birren B."/>
        </authorList>
    </citation>
    <scope>NUCLEOTIDE SEQUENCE</scope>
    <source>
        <strain evidence="3">ERTm3</strain>
    </source>
</reference>
<feature type="compositionally biased region" description="Pro residues" evidence="1">
    <location>
        <begin position="51"/>
        <end position="60"/>
    </location>
</feature>
<dbReference type="Proteomes" id="UP000002872">
    <property type="component" value="Unassembled WGS sequence"/>
</dbReference>
<dbReference type="EMBL" id="GL870876">
    <property type="protein sequence ID" value="EIJ89530.1"/>
    <property type="molecule type" value="Genomic_DNA"/>
</dbReference>
<keyword evidence="4" id="KW-1185">Reference proteome</keyword>
<evidence type="ECO:0000256" key="1">
    <source>
        <dbReference type="SAM" id="MobiDB-lite"/>
    </source>
</evidence>
<evidence type="ECO:0000256" key="2">
    <source>
        <dbReference type="SAM" id="Phobius"/>
    </source>
</evidence>
<feature type="region of interest" description="Disordered" evidence="1">
    <location>
        <begin position="34"/>
        <end position="72"/>
    </location>
</feature>
<name>I3EJY3_NEMP3</name>
<evidence type="ECO:0000313" key="3">
    <source>
        <dbReference type="EMBL" id="EIJ89530.1"/>
    </source>
</evidence>
<keyword evidence="2" id="KW-1133">Transmembrane helix</keyword>
<accession>I3EJY3</accession>
<dbReference type="InParanoid" id="I3EJY3"/>
<organism evidence="3 4">
    <name type="scientific">Nematocida parisii (strain ERTm3)</name>
    <name type="common">Nematode killer fungus</name>
    <dbReference type="NCBI Taxonomy" id="935791"/>
    <lineage>
        <taxon>Eukaryota</taxon>
        <taxon>Fungi</taxon>
        <taxon>Fungi incertae sedis</taxon>
        <taxon>Microsporidia</taxon>
        <taxon>Nematocida</taxon>
    </lineage>
</organism>
<keyword evidence="2" id="KW-0812">Transmembrane</keyword>
<dbReference type="VEuPathDB" id="MicrosporidiaDB:NEQG_00300"/>
<feature type="transmembrane region" description="Helical" evidence="2">
    <location>
        <begin position="12"/>
        <end position="30"/>
    </location>
</feature>
<feature type="compositionally biased region" description="Basic and acidic residues" evidence="1">
    <location>
        <begin position="61"/>
        <end position="72"/>
    </location>
</feature>
<keyword evidence="2" id="KW-0472">Membrane</keyword>
<sequence length="72" mass="8129">MHKTSRKNQFIQIGITVTAVIIVIWIYHIIRNNDKPAKGGQSNKPKLLELPAPPEPPELPKPIEKKPIIEEA</sequence>
<protein>
    <submittedName>
        <fullName evidence="3">Uncharacterized protein</fullName>
    </submittedName>
</protein>
<proteinExistence type="predicted"/>
<gene>
    <name evidence="3" type="ORF">NEQG_00300</name>
</gene>